<evidence type="ECO:0000256" key="1">
    <source>
        <dbReference type="SAM" id="MobiDB-lite"/>
    </source>
</evidence>
<dbReference type="EMBL" id="MVBM01000002">
    <property type="protein sequence ID" value="OOK78659.1"/>
    <property type="molecule type" value="Genomic_DNA"/>
</dbReference>
<dbReference type="Proteomes" id="UP000189229">
    <property type="component" value="Unassembled WGS sequence"/>
</dbReference>
<organism evidence="2 3">
    <name type="scientific">Mycobacterium kansasii</name>
    <dbReference type="NCBI Taxonomy" id="1768"/>
    <lineage>
        <taxon>Bacteria</taxon>
        <taxon>Bacillati</taxon>
        <taxon>Actinomycetota</taxon>
        <taxon>Actinomycetes</taxon>
        <taxon>Mycobacteriales</taxon>
        <taxon>Mycobacteriaceae</taxon>
        <taxon>Mycobacterium</taxon>
    </lineage>
</organism>
<feature type="compositionally biased region" description="Basic residues" evidence="1">
    <location>
        <begin position="34"/>
        <end position="46"/>
    </location>
</feature>
<evidence type="ECO:0000313" key="3">
    <source>
        <dbReference type="Proteomes" id="UP000189229"/>
    </source>
</evidence>
<dbReference type="AlphaFoldDB" id="A0A1V3XHI9"/>
<name>A0A1V3XHI9_MYCKA</name>
<accession>A0A1V3XHI9</accession>
<gene>
    <name evidence="2" type="ORF">BZL30_2393</name>
</gene>
<reference evidence="2 3" key="1">
    <citation type="submission" date="2017-02" db="EMBL/GenBank/DDBJ databases">
        <title>Complete genome sequences of Mycobacterium kansasii strains isolated from rhesus macaques.</title>
        <authorList>
            <person name="Panda A."/>
            <person name="Nagaraj S."/>
            <person name="Zhao X."/>
            <person name="Tettelin H."/>
            <person name="Detolla L.J."/>
        </authorList>
    </citation>
    <scope>NUCLEOTIDE SEQUENCE [LARGE SCALE GENOMIC DNA]</scope>
    <source>
        <strain evidence="2 3">11-3813</strain>
    </source>
</reference>
<sequence length="52" mass="6162">MHIHVNQLARRSACATLHSAEVTFMLPRWAGPHDRRRRQPARRVPRRPQENP</sequence>
<evidence type="ECO:0000313" key="2">
    <source>
        <dbReference type="EMBL" id="OOK78659.1"/>
    </source>
</evidence>
<comment type="caution">
    <text evidence="2">The sequence shown here is derived from an EMBL/GenBank/DDBJ whole genome shotgun (WGS) entry which is preliminary data.</text>
</comment>
<protein>
    <submittedName>
        <fullName evidence="2">Uncharacterized protein</fullName>
    </submittedName>
</protein>
<proteinExistence type="predicted"/>
<feature type="region of interest" description="Disordered" evidence="1">
    <location>
        <begin position="29"/>
        <end position="52"/>
    </location>
</feature>